<keyword evidence="5" id="KW-0378">Hydrolase</keyword>
<dbReference type="Pfam" id="PF01120">
    <property type="entry name" value="Alpha_L_fucos"/>
    <property type="match status" value="1"/>
</dbReference>
<dbReference type="InterPro" id="IPR013780">
    <property type="entry name" value="Glyco_hydro_b"/>
</dbReference>
<organism evidence="9 10">
    <name type="scientific">Gaoshiqia sediminis</name>
    <dbReference type="NCBI Taxonomy" id="2986998"/>
    <lineage>
        <taxon>Bacteria</taxon>
        <taxon>Pseudomonadati</taxon>
        <taxon>Bacteroidota</taxon>
        <taxon>Bacteroidia</taxon>
        <taxon>Marinilabiliales</taxon>
        <taxon>Prolixibacteraceae</taxon>
        <taxon>Gaoshiqia</taxon>
    </lineage>
</organism>
<keyword evidence="4" id="KW-0732">Signal</keyword>
<evidence type="ECO:0000259" key="8">
    <source>
        <dbReference type="Pfam" id="PF01120"/>
    </source>
</evidence>
<evidence type="ECO:0000256" key="5">
    <source>
        <dbReference type="ARBA" id="ARBA00022801"/>
    </source>
</evidence>
<feature type="site" description="May be important for catalysis" evidence="7">
    <location>
        <position position="268"/>
    </location>
</feature>
<dbReference type="AlphaFoldDB" id="A0AA41Y8P9"/>
<evidence type="ECO:0000256" key="2">
    <source>
        <dbReference type="ARBA" id="ARBA00007951"/>
    </source>
</evidence>
<dbReference type="GO" id="GO:0005764">
    <property type="term" value="C:lysosome"/>
    <property type="evidence" value="ECO:0007669"/>
    <property type="project" value="TreeGrafter"/>
</dbReference>
<evidence type="ECO:0000256" key="3">
    <source>
        <dbReference type="ARBA" id="ARBA00012662"/>
    </source>
</evidence>
<dbReference type="SMART" id="SM00812">
    <property type="entry name" value="Alpha_L_fucos"/>
    <property type="match status" value="1"/>
</dbReference>
<sequence>MSFAQEKYQPSVENLANREWFQDAKFGLFVHWGVYSVMAGGGDYGIAEWIMNQKQIPIRQYEKLPSFFNPTKFDPEEWVSMVKKAGMKYITITSKHHDGFAMYDSKVSDYDVVDRTPYGKDILKQLKEECDKQGIKLFFYYSQLDWHHSDYYPRGNTGKGYTGRPESGDWNAYIDYMNAQLSELLTNYGEVGGIWFDGMWDQWDANWRLDETYALIHKLQPGALIGSNHHKSPIPGEDFQMFERDLPGENTMGFNQTGTISELPLEMCETMNGSWGFNLKDQGYKSSKQLIQTMVKAAGYGANFLLNTGPMPNGQIQPENIDTLMIMGNWLEKYGETIYGTRKGPIKPTNWGATTQKGNTIYLHILELSEENLLIHNLNSKIKSIKLFDDGAKVNFKTTEFGTLIEIPFNKRQLVDTILKIEI</sequence>
<evidence type="ECO:0000256" key="6">
    <source>
        <dbReference type="ARBA" id="ARBA00023295"/>
    </source>
</evidence>
<comment type="similarity">
    <text evidence="2">Belongs to the glycosyl hydrolase 29 family.</text>
</comment>
<evidence type="ECO:0000313" key="10">
    <source>
        <dbReference type="Proteomes" id="UP001163821"/>
    </source>
</evidence>
<proteinExistence type="inferred from homology"/>
<dbReference type="Gene3D" id="2.60.40.1180">
    <property type="entry name" value="Golgi alpha-mannosidase II"/>
    <property type="match status" value="1"/>
</dbReference>
<accession>A0AA41Y8P9</accession>
<dbReference type="GO" id="GO:0016139">
    <property type="term" value="P:glycoside catabolic process"/>
    <property type="evidence" value="ECO:0007669"/>
    <property type="project" value="TreeGrafter"/>
</dbReference>
<dbReference type="InterPro" id="IPR016286">
    <property type="entry name" value="FUC_metazoa-typ"/>
</dbReference>
<keyword evidence="6" id="KW-0326">Glycosidase</keyword>
<name>A0AA41Y8P9_9BACT</name>
<dbReference type="InterPro" id="IPR017853">
    <property type="entry name" value="GH"/>
</dbReference>
<dbReference type="PRINTS" id="PR00741">
    <property type="entry name" value="GLHYDRLASE29"/>
</dbReference>
<keyword evidence="10" id="KW-1185">Reference proteome</keyword>
<dbReference type="InterPro" id="IPR057739">
    <property type="entry name" value="Glyco_hydro_29_N"/>
</dbReference>
<dbReference type="GO" id="GO:0004560">
    <property type="term" value="F:alpha-L-fucosidase activity"/>
    <property type="evidence" value="ECO:0007669"/>
    <property type="project" value="InterPro"/>
</dbReference>
<dbReference type="InterPro" id="IPR000933">
    <property type="entry name" value="Glyco_hydro_29"/>
</dbReference>
<comment type="caution">
    <text evidence="9">The sequence shown here is derived from an EMBL/GenBank/DDBJ whole genome shotgun (WGS) entry which is preliminary data.</text>
</comment>
<evidence type="ECO:0000256" key="4">
    <source>
        <dbReference type="ARBA" id="ARBA00022729"/>
    </source>
</evidence>
<dbReference type="Proteomes" id="UP001163821">
    <property type="component" value="Unassembled WGS sequence"/>
</dbReference>
<protein>
    <recommendedName>
        <fullName evidence="3">alpha-L-fucosidase</fullName>
        <ecNumber evidence="3">3.2.1.51</ecNumber>
    </recommendedName>
</protein>
<evidence type="ECO:0000313" key="9">
    <source>
        <dbReference type="EMBL" id="MCW0483247.1"/>
    </source>
</evidence>
<dbReference type="EMBL" id="JAPAAF010000014">
    <property type="protein sequence ID" value="MCW0483247.1"/>
    <property type="molecule type" value="Genomic_DNA"/>
</dbReference>
<dbReference type="Gene3D" id="3.20.20.80">
    <property type="entry name" value="Glycosidases"/>
    <property type="match status" value="1"/>
</dbReference>
<dbReference type="GO" id="GO:0006004">
    <property type="term" value="P:fucose metabolic process"/>
    <property type="evidence" value="ECO:0007669"/>
    <property type="project" value="InterPro"/>
</dbReference>
<dbReference type="EC" id="3.2.1.51" evidence="3"/>
<dbReference type="PANTHER" id="PTHR10030:SF37">
    <property type="entry name" value="ALPHA-L-FUCOSIDASE-RELATED"/>
    <property type="match status" value="1"/>
</dbReference>
<dbReference type="SUPFAM" id="SSF51445">
    <property type="entry name" value="(Trans)glycosidases"/>
    <property type="match status" value="1"/>
</dbReference>
<evidence type="ECO:0000256" key="1">
    <source>
        <dbReference type="ARBA" id="ARBA00004071"/>
    </source>
</evidence>
<dbReference type="PANTHER" id="PTHR10030">
    <property type="entry name" value="ALPHA-L-FUCOSIDASE"/>
    <property type="match status" value="1"/>
</dbReference>
<reference evidence="9" key="1">
    <citation type="submission" date="2022-10" db="EMBL/GenBank/DDBJ databases">
        <title>Gaoshiqiia sediminis gen. nov., sp. nov., isolated from coastal sediment.</title>
        <authorList>
            <person name="Yu W.X."/>
            <person name="Mu D.S."/>
            <person name="Du J.Z."/>
            <person name="Liang Y.Q."/>
        </authorList>
    </citation>
    <scope>NUCLEOTIDE SEQUENCE</scope>
    <source>
        <strain evidence="9">A06</strain>
    </source>
</reference>
<dbReference type="RefSeq" id="WP_282591849.1">
    <property type="nucleotide sequence ID" value="NZ_JAPAAF010000014.1"/>
</dbReference>
<feature type="domain" description="Glycoside hydrolase family 29 N-terminal" evidence="8">
    <location>
        <begin position="4"/>
        <end position="336"/>
    </location>
</feature>
<dbReference type="PIRSF" id="PIRSF001092">
    <property type="entry name" value="Alpha-L-fucosidase"/>
    <property type="match status" value="1"/>
</dbReference>
<evidence type="ECO:0000256" key="7">
    <source>
        <dbReference type="PIRSR" id="PIRSR001092-1"/>
    </source>
</evidence>
<comment type="function">
    <text evidence="1">Alpha-L-fucosidase is responsible for hydrolyzing the alpha-1,6-linked fucose joined to the reducing-end N-acetylglucosamine of the carbohydrate moieties of glycoproteins.</text>
</comment>
<gene>
    <name evidence="9" type="ORF">N2K84_10935</name>
</gene>